<keyword evidence="11" id="KW-0460">Magnesium</keyword>
<evidence type="ECO:0000256" key="8">
    <source>
        <dbReference type="ARBA" id="ARBA00022984"/>
    </source>
</evidence>
<dbReference type="SUPFAM" id="SSF63418">
    <property type="entry name" value="MurE/MurF N-terminal domain"/>
    <property type="match status" value="1"/>
</dbReference>
<proteinExistence type="inferred from homology"/>
<dbReference type="PANTHER" id="PTHR23135:SF4">
    <property type="entry name" value="UDP-N-ACETYLMURAMOYL-L-ALANYL-D-GLUTAMATE--2,6-DIAMINOPIMELATE LIGASE MURE HOMOLOG, CHLOROPLASTIC"/>
    <property type="match status" value="1"/>
</dbReference>
<dbReference type="Gene3D" id="3.40.1390.10">
    <property type="entry name" value="MurE/MurF, N-terminal domain"/>
    <property type="match status" value="1"/>
</dbReference>
<feature type="binding site" evidence="11">
    <location>
        <position position="37"/>
    </location>
    <ligand>
        <name>UDP-N-acetyl-alpha-D-muramoyl-L-alanyl-D-glutamate</name>
        <dbReference type="ChEBI" id="CHEBI:83900"/>
    </ligand>
</feature>
<feature type="binding site" evidence="11">
    <location>
        <position position="187"/>
    </location>
    <ligand>
        <name>UDP-N-acetyl-alpha-D-muramoyl-L-alanyl-D-glutamate</name>
        <dbReference type="ChEBI" id="CHEBI:83900"/>
    </ligand>
</feature>
<keyword evidence="4 11" id="KW-0132">Cell division</keyword>
<dbReference type="InterPro" id="IPR036565">
    <property type="entry name" value="Mur-like_cat_sf"/>
</dbReference>
<dbReference type="SUPFAM" id="SSF53623">
    <property type="entry name" value="MurD-like peptide ligases, catalytic domain"/>
    <property type="match status" value="1"/>
</dbReference>
<feature type="binding site" evidence="11">
    <location>
        <begin position="160"/>
        <end position="161"/>
    </location>
    <ligand>
        <name>UDP-N-acetyl-alpha-D-muramoyl-L-alanyl-D-glutamate</name>
        <dbReference type="ChEBI" id="CHEBI:83900"/>
    </ligand>
</feature>
<dbReference type="InterPro" id="IPR036615">
    <property type="entry name" value="Mur_ligase_C_dom_sf"/>
</dbReference>
<keyword evidence="5 11" id="KW-0547">Nucleotide-binding</keyword>
<keyword evidence="7 11" id="KW-0133">Cell shape</keyword>
<evidence type="ECO:0000256" key="9">
    <source>
        <dbReference type="ARBA" id="ARBA00023306"/>
    </source>
</evidence>
<accession>A0A840R6X8</accession>
<keyword evidence="10 11" id="KW-0961">Cell wall biogenesis/degradation</keyword>
<dbReference type="NCBIfam" id="NF001126">
    <property type="entry name" value="PRK00139.1-4"/>
    <property type="match status" value="1"/>
</dbReference>
<comment type="catalytic activity">
    <reaction evidence="11">
        <text>UDP-N-acetyl-alpha-D-muramoyl-L-alanyl-D-glutamate + meso-2,6-diaminopimelate + ATP = UDP-N-acetyl-alpha-D-muramoyl-L-alanyl-gamma-D-glutamyl-meso-2,6-diaminopimelate + ADP + phosphate + H(+)</text>
        <dbReference type="Rhea" id="RHEA:23676"/>
        <dbReference type="ChEBI" id="CHEBI:15378"/>
        <dbReference type="ChEBI" id="CHEBI:30616"/>
        <dbReference type="ChEBI" id="CHEBI:43474"/>
        <dbReference type="ChEBI" id="CHEBI:57791"/>
        <dbReference type="ChEBI" id="CHEBI:83900"/>
        <dbReference type="ChEBI" id="CHEBI:83905"/>
        <dbReference type="ChEBI" id="CHEBI:456216"/>
        <dbReference type="EC" id="6.3.2.13"/>
    </reaction>
</comment>
<dbReference type="Pfam" id="PF08245">
    <property type="entry name" value="Mur_ligase_M"/>
    <property type="match status" value="1"/>
</dbReference>
<evidence type="ECO:0000256" key="2">
    <source>
        <dbReference type="ARBA" id="ARBA00022490"/>
    </source>
</evidence>
<dbReference type="GO" id="GO:0071555">
    <property type="term" value="P:cell wall organization"/>
    <property type="evidence" value="ECO:0007669"/>
    <property type="project" value="UniProtKB-KW"/>
</dbReference>
<feature type="domain" description="Mur ligase C-terminal" evidence="14">
    <location>
        <begin position="339"/>
        <end position="463"/>
    </location>
</feature>
<sequence length="493" mass="52303">MMVDQQNYTLPRLLGDLLPDLSQEVAALPVTGLAIDSRKVQAGDVFLAIKGHEVDGRDYIHAAITAGAVAVIADAPFDAAQWSLPVVVIERLETHISEIAGRFYGLPSRQLQLIGITGTNGKTSCAWMVAQLLEAIGQPCGLIGTLGNGRFGRLNSGNNTTPDAVSVQALLSEWRDGGANWAAMEVSSHGLAQHRVAALNFSAAVFTNLSQDHLDYHGSMEAYGAEKARLLNWPNLPLAVINRDDEFGRKLMAESTAELLIDFSIIDSQAKVYAENTVCDMQGIAAQICSPWGNFQLQSPLLGEFNLSNLVAAAAVLLGLGVTVDAIAEAIPKLKPVPGRMECLRSTDGVLAVIDYAHTPDALEKVLKSLRPITAGKLRCVMGCGGDRDRSKRPLMGAIAEKFSDAVVVTNDNPRSESATAIIAEICAGMRGAPLVVAERDAAIANAIAAAKPGDVVLIAGKGHEEYQEIAGRRLPFSDIQCARLALAARSGL</sequence>
<comment type="function">
    <text evidence="11">Catalyzes the addition of meso-diaminopimelic acid to the nucleotide precursor UDP-N-acetylmuramoyl-L-alanyl-D-glutamate (UMAG) in the biosynthesis of bacterial cell-wall peptidoglycan.</text>
</comment>
<keyword evidence="3 11" id="KW-0436">Ligase</keyword>
<reference evidence="16 17" key="1">
    <citation type="submission" date="2020-08" db="EMBL/GenBank/DDBJ databases">
        <title>Genomic Encyclopedia of Type Strains, Phase IV (KMG-IV): sequencing the most valuable type-strain genomes for metagenomic binning, comparative biology and taxonomic classification.</title>
        <authorList>
            <person name="Goeker M."/>
        </authorList>
    </citation>
    <scope>NUCLEOTIDE SEQUENCE [LARGE SCALE GENOMIC DNA]</scope>
    <source>
        <strain evidence="16 17">DSM 25701</strain>
    </source>
</reference>
<keyword evidence="6 11" id="KW-0067">ATP-binding</keyword>
<feature type="binding site" evidence="11">
    <location>
        <begin position="118"/>
        <end position="124"/>
    </location>
    <ligand>
        <name>ATP</name>
        <dbReference type="ChEBI" id="CHEBI:30616"/>
    </ligand>
</feature>
<evidence type="ECO:0000256" key="4">
    <source>
        <dbReference type="ARBA" id="ARBA00022618"/>
    </source>
</evidence>
<feature type="domain" description="Mur ligase N-terminal catalytic" evidence="13">
    <location>
        <begin position="30"/>
        <end position="103"/>
    </location>
</feature>
<dbReference type="GO" id="GO:0005524">
    <property type="term" value="F:ATP binding"/>
    <property type="evidence" value="ECO:0007669"/>
    <property type="project" value="UniProtKB-UniRule"/>
</dbReference>
<protein>
    <recommendedName>
        <fullName evidence="11">UDP-N-acetylmuramoyl-L-alanyl-D-glutamate--2,6-diaminopimelate ligase</fullName>
        <ecNumber evidence="11">6.3.2.13</ecNumber>
    </recommendedName>
    <alternativeName>
        <fullName evidence="11">Meso-A2pm-adding enzyme</fullName>
    </alternativeName>
    <alternativeName>
        <fullName evidence="11">Meso-diaminopimelate-adding enzyme</fullName>
    </alternativeName>
    <alternativeName>
        <fullName evidence="11">UDP-MurNAc-L-Ala-D-Glu:meso-diaminopimelate ligase</fullName>
    </alternativeName>
    <alternativeName>
        <fullName evidence="11">UDP-MurNAc-tripeptide synthetase</fullName>
    </alternativeName>
    <alternativeName>
        <fullName evidence="11">UDP-N-acetylmuramyl-tripeptide synthetase</fullName>
    </alternativeName>
</protein>
<dbReference type="InterPro" id="IPR018109">
    <property type="entry name" value="Folylpolyglutamate_synth_CS"/>
</dbReference>
<gene>
    <name evidence="11" type="primary">murE</name>
    <name evidence="16" type="ORF">HNQ57_002390</name>
</gene>
<evidence type="ECO:0000256" key="7">
    <source>
        <dbReference type="ARBA" id="ARBA00022960"/>
    </source>
</evidence>
<dbReference type="SUPFAM" id="SSF53244">
    <property type="entry name" value="MurD-like peptide ligases, peptide-binding domain"/>
    <property type="match status" value="1"/>
</dbReference>
<feature type="binding site" evidence="11">
    <location>
        <begin position="412"/>
        <end position="415"/>
    </location>
    <ligand>
        <name>meso-2,6-diaminopimelate</name>
        <dbReference type="ChEBI" id="CHEBI:57791"/>
    </ligand>
</feature>
<comment type="similarity">
    <text evidence="1 11">Belongs to the MurCDEF family. MurE subfamily.</text>
</comment>
<evidence type="ECO:0000256" key="6">
    <source>
        <dbReference type="ARBA" id="ARBA00022840"/>
    </source>
</evidence>
<dbReference type="GO" id="GO:0004326">
    <property type="term" value="F:tetrahydrofolylpolyglutamate synthase activity"/>
    <property type="evidence" value="ECO:0007669"/>
    <property type="project" value="InterPro"/>
</dbReference>
<comment type="pathway">
    <text evidence="11 12">Cell wall biogenesis; peptidoglycan biosynthesis.</text>
</comment>
<dbReference type="InterPro" id="IPR005761">
    <property type="entry name" value="UDP-N-AcMur-Glu-dNH2Pim_ligase"/>
</dbReference>
<keyword evidence="9 11" id="KW-0131">Cell cycle</keyword>
<dbReference type="GO" id="GO:0009252">
    <property type="term" value="P:peptidoglycan biosynthetic process"/>
    <property type="evidence" value="ECO:0007669"/>
    <property type="project" value="UniProtKB-UniRule"/>
</dbReference>
<dbReference type="GO" id="GO:0005737">
    <property type="term" value="C:cytoplasm"/>
    <property type="evidence" value="ECO:0007669"/>
    <property type="project" value="UniProtKB-SubCell"/>
</dbReference>
<comment type="caution">
    <text evidence="11">Lacks conserved residue(s) required for the propagation of feature annotation.</text>
</comment>
<feature type="modified residue" description="N6-carboxylysine" evidence="11">
    <location>
        <position position="227"/>
    </location>
</feature>
<dbReference type="InterPro" id="IPR000713">
    <property type="entry name" value="Mur_ligase_N"/>
</dbReference>
<comment type="caution">
    <text evidence="16">The sequence shown here is derived from an EMBL/GenBank/DDBJ whole genome shotgun (WGS) entry which is preliminary data.</text>
</comment>
<evidence type="ECO:0000256" key="3">
    <source>
        <dbReference type="ARBA" id="ARBA00022598"/>
    </source>
</evidence>
<evidence type="ECO:0000256" key="5">
    <source>
        <dbReference type="ARBA" id="ARBA00022741"/>
    </source>
</evidence>
<dbReference type="PANTHER" id="PTHR23135">
    <property type="entry name" value="MUR LIGASE FAMILY MEMBER"/>
    <property type="match status" value="1"/>
</dbReference>
<dbReference type="UniPathway" id="UPA00219"/>
<organism evidence="16 17">
    <name type="scientific">Zhongshania antarctica</name>
    <dbReference type="NCBI Taxonomy" id="641702"/>
    <lineage>
        <taxon>Bacteria</taxon>
        <taxon>Pseudomonadati</taxon>
        <taxon>Pseudomonadota</taxon>
        <taxon>Gammaproteobacteria</taxon>
        <taxon>Cellvibrionales</taxon>
        <taxon>Spongiibacteraceae</taxon>
        <taxon>Zhongshania</taxon>
    </lineage>
</organism>
<evidence type="ECO:0000256" key="11">
    <source>
        <dbReference type="HAMAP-Rule" id="MF_00208"/>
    </source>
</evidence>
<dbReference type="PROSITE" id="PS01011">
    <property type="entry name" value="FOLYLPOLYGLU_SYNT_1"/>
    <property type="match status" value="1"/>
</dbReference>
<dbReference type="EMBL" id="JACHHW010000006">
    <property type="protein sequence ID" value="MBB5188111.1"/>
    <property type="molecule type" value="Genomic_DNA"/>
</dbReference>
<feature type="binding site" evidence="11">
    <location>
        <position position="193"/>
    </location>
    <ligand>
        <name>UDP-N-acetyl-alpha-D-muramoyl-L-alanyl-D-glutamate</name>
        <dbReference type="ChEBI" id="CHEBI:83900"/>
    </ligand>
</feature>
<feature type="binding site" evidence="11">
    <location>
        <position position="159"/>
    </location>
    <ligand>
        <name>UDP-N-acetyl-alpha-D-muramoyl-L-alanyl-D-glutamate</name>
        <dbReference type="ChEBI" id="CHEBI:83900"/>
    </ligand>
</feature>
<comment type="PTM">
    <text evidence="11">Carboxylation is probably crucial for Mg(2+) binding and, consequently, for the gamma-phosphate positioning of ATP.</text>
</comment>
<comment type="cofactor">
    <cofactor evidence="11">
        <name>Mg(2+)</name>
        <dbReference type="ChEBI" id="CHEBI:18420"/>
    </cofactor>
</comment>
<dbReference type="Gene3D" id="3.90.190.20">
    <property type="entry name" value="Mur ligase, C-terminal domain"/>
    <property type="match status" value="1"/>
</dbReference>
<evidence type="ECO:0000313" key="17">
    <source>
        <dbReference type="Proteomes" id="UP000536640"/>
    </source>
</evidence>
<evidence type="ECO:0000259" key="13">
    <source>
        <dbReference type="Pfam" id="PF01225"/>
    </source>
</evidence>
<feature type="binding site" evidence="11">
    <location>
        <position position="195"/>
    </location>
    <ligand>
        <name>UDP-N-acetyl-alpha-D-muramoyl-L-alanyl-D-glutamate</name>
        <dbReference type="ChEBI" id="CHEBI:83900"/>
    </ligand>
</feature>
<dbReference type="GO" id="GO:0008765">
    <property type="term" value="F:UDP-N-acetylmuramoylalanyl-D-glutamate-2,6-diaminopimelate ligase activity"/>
    <property type="evidence" value="ECO:0007669"/>
    <property type="project" value="UniProtKB-UniRule"/>
</dbReference>
<dbReference type="InterPro" id="IPR013221">
    <property type="entry name" value="Mur_ligase_cen"/>
</dbReference>
<dbReference type="GO" id="GO:0000287">
    <property type="term" value="F:magnesium ion binding"/>
    <property type="evidence" value="ECO:0007669"/>
    <property type="project" value="UniProtKB-UniRule"/>
</dbReference>
<feature type="binding site" evidence="11">
    <location>
        <position position="461"/>
    </location>
    <ligand>
        <name>meso-2,6-diaminopimelate</name>
        <dbReference type="ChEBI" id="CHEBI:57791"/>
    </ligand>
</feature>
<evidence type="ECO:0000256" key="10">
    <source>
        <dbReference type="ARBA" id="ARBA00023316"/>
    </source>
</evidence>
<dbReference type="NCBIfam" id="TIGR01085">
    <property type="entry name" value="murE"/>
    <property type="match status" value="1"/>
</dbReference>
<dbReference type="Gene3D" id="3.40.1190.10">
    <property type="entry name" value="Mur-like, catalytic domain"/>
    <property type="match status" value="1"/>
</dbReference>
<dbReference type="Proteomes" id="UP000536640">
    <property type="component" value="Unassembled WGS sequence"/>
</dbReference>
<keyword evidence="8 11" id="KW-0573">Peptidoglycan synthesis</keyword>
<dbReference type="InterPro" id="IPR035911">
    <property type="entry name" value="MurE/MurF_N"/>
</dbReference>
<name>A0A840R6X8_9GAMM</name>
<dbReference type="GO" id="GO:0008360">
    <property type="term" value="P:regulation of cell shape"/>
    <property type="evidence" value="ECO:0007669"/>
    <property type="project" value="UniProtKB-KW"/>
</dbReference>
<feature type="binding site" evidence="11">
    <location>
        <position position="388"/>
    </location>
    <ligand>
        <name>meso-2,6-diaminopimelate</name>
        <dbReference type="ChEBI" id="CHEBI:57791"/>
    </ligand>
</feature>
<keyword evidence="17" id="KW-1185">Reference proteome</keyword>
<dbReference type="HAMAP" id="MF_00208">
    <property type="entry name" value="MurE"/>
    <property type="match status" value="1"/>
</dbReference>
<dbReference type="AlphaFoldDB" id="A0A840R6X8"/>
<evidence type="ECO:0000313" key="16">
    <source>
        <dbReference type="EMBL" id="MBB5188111.1"/>
    </source>
</evidence>
<feature type="binding site" evidence="11">
    <location>
        <position position="465"/>
    </location>
    <ligand>
        <name>meso-2,6-diaminopimelate</name>
        <dbReference type="ChEBI" id="CHEBI:57791"/>
    </ligand>
</feature>
<dbReference type="Pfam" id="PF01225">
    <property type="entry name" value="Mur_ligase"/>
    <property type="match status" value="1"/>
</dbReference>
<comment type="subcellular location">
    <subcellularLocation>
        <location evidence="11 12">Cytoplasm</location>
    </subcellularLocation>
</comment>
<keyword evidence="2 11" id="KW-0963">Cytoplasm</keyword>
<dbReference type="NCBIfam" id="NF001124">
    <property type="entry name" value="PRK00139.1-2"/>
    <property type="match status" value="1"/>
</dbReference>
<dbReference type="EC" id="6.3.2.13" evidence="11"/>
<evidence type="ECO:0000259" key="15">
    <source>
        <dbReference type="Pfam" id="PF08245"/>
    </source>
</evidence>
<evidence type="ECO:0000256" key="1">
    <source>
        <dbReference type="ARBA" id="ARBA00005898"/>
    </source>
</evidence>
<evidence type="ECO:0000259" key="14">
    <source>
        <dbReference type="Pfam" id="PF02875"/>
    </source>
</evidence>
<dbReference type="GO" id="GO:0051301">
    <property type="term" value="P:cell division"/>
    <property type="evidence" value="ECO:0007669"/>
    <property type="project" value="UniProtKB-KW"/>
</dbReference>
<evidence type="ECO:0000256" key="12">
    <source>
        <dbReference type="RuleBase" id="RU004135"/>
    </source>
</evidence>
<dbReference type="InterPro" id="IPR004101">
    <property type="entry name" value="Mur_ligase_C"/>
</dbReference>
<feature type="short sequence motif" description="Meso-diaminopimelate recognition motif" evidence="11">
    <location>
        <begin position="412"/>
        <end position="415"/>
    </location>
</feature>
<feature type="domain" description="Mur ligase central" evidence="15">
    <location>
        <begin position="116"/>
        <end position="316"/>
    </location>
</feature>
<dbReference type="Pfam" id="PF02875">
    <property type="entry name" value="Mur_ligase_C"/>
    <property type="match status" value="1"/>
</dbReference>